<dbReference type="Proteomes" id="UP000232688">
    <property type="component" value="Unassembled WGS sequence"/>
</dbReference>
<sequence>METEFNKLNISDDNSNKDSNLESISHRNCSYCNKPFTKVLWCKECDPFRMIEGWTSGNNDIDKFIKDTIYDARNSGSEFIEWVPFDRFEDVKQIGEGGFAKVYSATWIDGKTEYDKQDDGSWKKEEPEPMKVALKRLNGSQNMSAEYYLNELKIHRKHCTNTIRTLQFYGITKDPETEEFIMILDFANQGNLRSFLSSNFNKILWKDKIKYLFWIISNLDDLHDLGYFHKDFHSGNILQVNNESHISDFGLSGSSNKQKSDNNKICGVLPYIAPEVLNKEPYTLSSDIYSFGVIMAELSSGKPPFYERKHDISLALEICNGFRPEFGKGTPEIYKKLAYKCMNANSNQRPTAVELYDIISFWNNSFDEYYQEKENFGYKEKEIKAIFEEADKEIPNISTSYKKNSDAIYTSRVFTFNNLPKPVNSSIITSYLDDNEDCQDSQLFDLEISVDISHLANVNSGKYHSQSVFGWEGIPVEENMNIDEFYQDVVIHEIGRELWDKNITTFFSHTRLSEKD</sequence>
<dbReference type="InterPro" id="IPR000719">
    <property type="entry name" value="Prot_kinase_dom"/>
</dbReference>
<dbReference type="GO" id="GO:0004672">
    <property type="term" value="F:protein kinase activity"/>
    <property type="evidence" value="ECO:0007669"/>
    <property type="project" value="InterPro"/>
</dbReference>
<name>A0A2N0RF96_9GLOM</name>
<dbReference type="InterPro" id="IPR011009">
    <property type="entry name" value="Kinase-like_dom_sf"/>
</dbReference>
<dbReference type="GO" id="GO:0005524">
    <property type="term" value="F:ATP binding"/>
    <property type="evidence" value="ECO:0007669"/>
    <property type="project" value="InterPro"/>
</dbReference>
<evidence type="ECO:0000313" key="3">
    <source>
        <dbReference type="Proteomes" id="UP000232688"/>
    </source>
</evidence>
<protein>
    <submittedName>
        <fullName evidence="2">Kinase-like protein</fullName>
    </submittedName>
</protein>
<accession>A0A2N0RF96</accession>
<dbReference type="AlphaFoldDB" id="A0A2N0RF96"/>
<dbReference type="SUPFAM" id="SSF56112">
    <property type="entry name" value="Protein kinase-like (PK-like)"/>
    <property type="match status" value="1"/>
</dbReference>
<comment type="caution">
    <text evidence="2">The sequence shown here is derived from an EMBL/GenBank/DDBJ whole genome shotgun (WGS) entry which is preliminary data.</text>
</comment>
<keyword evidence="2" id="KW-0808">Transferase</keyword>
<dbReference type="PROSITE" id="PS50011">
    <property type="entry name" value="PROTEIN_KINASE_DOM"/>
    <property type="match status" value="1"/>
</dbReference>
<dbReference type="Pfam" id="PF07714">
    <property type="entry name" value="PK_Tyr_Ser-Thr"/>
    <property type="match status" value="1"/>
</dbReference>
<dbReference type="VEuPathDB" id="FungiDB:RhiirFUN_016162"/>
<keyword evidence="2" id="KW-0418">Kinase</keyword>
<proteinExistence type="predicted"/>
<evidence type="ECO:0000259" key="1">
    <source>
        <dbReference type="PROSITE" id="PS50011"/>
    </source>
</evidence>
<dbReference type="InterPro" id="IPR050167">
    <property type="entry name" value="Ser_Thr_protein_kinase"/>
</dbReference>
<organism evidence="2 3">
    <name type="scientific">Rhizophagus irregularis</name>
    <dbReference type="NCBI Taxonomy" id="588596"/>
    <lineage>
        <taxon>Eukaryota</taxon>
        <taxon>Fungi</taxon>
        <taxon>Fungi incertae sedis</taxon>
        <taxon>Mucoromycota</taxon>
        <taxon>Glomeromycotina</taxon>
        <taxon>Glomeromycetes</taxon>
        <taxon>Glomerales</taxon>
        <taxon>Glomeraceae</taxon>
        <taxon>Rhizophagus</taxon>
    </lineage>
</organism>
<reference evidence="2 3" key="2">
    <citation type="submission" date="2017-10" db="EMBL/GenBank/DDBJ databases">
        <title>Genome analyses suggest a sexual origin of heterokaryosis in a supposedly ancient asexual fungus.</title>
        <authorList>
            <person name="Corradi N."/>
            <person name="Sedzielewska K."/>
            <person name="Noel J."/>
            <person name="Charron P."/>
            <person name="Farinelli L."/>
            <person name="Marton T."/>
            <person name="Kruger M."/>
            <person name="Pelin A."/>
            <person name="Brachmann A."/>
            <person name="Corradi N."/>
        </authorList>
    </citation>
    <scope>NUCLEOTIDE SEQUENCE [LARGE SCALE GENOMIC DNA]</scope>
    <source>
        <strain evidence="2 3">A1</strain>
    </source>
</reference>
<dbReference type="VEuPathDB" id="FungiDB:FUN_010896"/>
<dbReference type="VEuPathDB" id="FungiDB:RhiirA1_465760"/>
<feature type="domain" description="Protein kinase" evidence="1">
    <location>
        <begin position="88"/>
        <end position="370"/>
    </location>
</feature>
<dbReference type="EMBL" id="LLXH01000913">
    <property type="protein sequence ID" value="PKC61977.1"/>
    <property type="molecule type" value="Genomic_DNA"/>
</dbReference>
<dbReference type="PANTHER" id="PTHR23257">
    <property type="entry name" value="SERINE-THREONINE PROTEIN KINASE"/>
    <property type="match status" value="1"/>
</dbReference>
<dbReference type="GO" id="GO:0007165">
    <property type="term" value="P:signal transduction"/>
    <property type="evidence" value="ECO:0007669"/>
    <property type="project" value="TreeGrafter"/>
</dbReference>
<dbReference type="GO" id="GO:0005737">
    <property type="term" value="C:cytoplasm"/>
    <property type="evidence" value="ECO:0007669"/>
    <property type="project" value="TreeGrafter"/>
</dbReference>
<reference evidence="2 3" key="1">
    <citation type="submission" date="2017-10" db="EMBL/GenBank/DDBJ databases">
        <title>Extensive intraspecific genome diversity in a model arbuscular mycorrhizal fungus.</title>
        <authorList>
            <person name="Chen E.C.H."/>
            <person name="Morin E."/>
            <person name="Baudet D."/>
            <person name="Noel J."/>
            <person name="Ndikumana S."/>
            <person name="Charron P."/>
            <person name="St-Onge C."/>
            <person name="Giorgi J."/>
            <person name="Grigoriev I.V."/>
            <person name="Roux C."/>
            <person name="Martin F.M."/>
            <person name="Corradi N."/>
        </authorList>
    </citation>
    <scope>NUCLEOTIDE SEQUENCE [LARGE SCALE GENOMIC DNA]</scope>
    <source>
        <strain evidence="2 3">A1</strain>
    </source>
</reference>
<dbReference type="Gene3D" id="1.10.510.10">
    <property type="entry name" value="Transferase(Phosphotransferase) domain 1"/>
    <property type="match status" value="1"/>
</dbReference>
<dbReference type="InterPro" id="IPR001245">
    <property type="entry name" value="Ser-Thr/Tyr_kinase_cat_dom"/>
</dbReference>
<evidence type="ECO:0000313" key="2">
    <source>
        <dbReference type="EMBL" id="PKC61977.1"/>
    </source>
</evidence>
<gene>
    <name evidence="2" type="ORF">RhiirA1_465760</name>
</gene>